<dbReference type="Pfam" id="PF00359">
    <property type="entry name" value="PTS_EIIA_2"/>
    <property type="match status" value="1"/>
</dbReference>
<evidence type="ECO:0000256" key="5">
    <source>
        <dbReference type="ARBA" id="ARBA00022679"/>
    </source>
</evidence>
<dbReference type="EMBL" id="MTLA01000144">
    <property type="protein sequence ID" value="OOP67974.1"/>
    <property type="molecule type" value="Genomic_DNA"/>
</dbReference>
<evidence type="ECO:0000256" key="2">
    <source>
        <dbReference type="ARBA" id="ARBA00022448"/>
    </source>
</evidence>
<dbReference type="PANTHER" id="PTHR36203:SF1">
    <property type="entry name" value="ASCORBATE-SPECIFIC PTS SYSTEM EIIA COMPONENT"/>
    <property type="match status" value="1"/>
</dbReference>
<dbReference type="GeneID" id="79868619"/>
<dbReference type="InterPro" id="IPR016152">
    <property type="entry name" value="PTrfase/Anion_transptr"/>
</dbReference>
<gene>
    <name evidence="11" type="ORF">BWZ43_13025</name>
</gene>
<dbReference type="GO" id="GO:0005737">
    <property type="term" value="C:cytoplasm"/>
    <property type="evidence" value="ECO:0007669"/>
    <property type="project" value="UniProtKB-SubCell"/>
</dbReference>
<reference evidence="11 12" key="1">
    <citation type="submission" date="2017-01" db="EMBL/GenBank/DDBJ databases">
        <title>Draft genome sequence of Bacillus oleronius.</title>
        <authorList>
            <person name="Allam M."/>
        </authorList>
    </citation>
    <scope>NUCLEOTIDE SEQUENCE [LARGE SCALE GENOMIC DNA]</scope>
    <source>
        <strain evidence="11 12">DSM 9356</strain>
    </source>
</reference>
<name>A0A8E2LFA4_9BACI</name>
<dbReference type="PANTHER" id="PTHR36203">
    <property type="entry name" value="ASCORBATE-SPECIFIC PTS SYSTEM EIIA COMPONENT"/>
    <property type="match status" value="1"/>
</dbReference>
<dbReference type="InterPro" id="IPR002178">
    <property type="entry name" value="PTS_EIIA_type-2_dom"/>
</dbReference>
<keyword evidence="2" id="KW-0813">Transport</keyword>
<evidence type="ECO:0000256" key="1">
    <source>
        <dbReference type="ARBA" id="ARBA00004496"/>
    </source>
</evidence>
<dbReference type="GO" id="GO:0016301">
    <property type="term" value="F:kinase activity"/>
    <property type="evidence" value="ECO:0007669"/>
    <property type="project" value="UniProtKB-KW"/>
</dbReference>
<comment type="subcellular location">
    <subcellularLocation>
        <location evidence="1">Cytoplasm</location>
    </subcellularLocation>
</comment>
<keyword evidence="5" id="KW-0808">Transferase</keyword>
<dbReference type="AlphaFoldDB" id="A0A8E2LFA4"/>
<accession>A0A8E2LFA4</accession>
<evidence type="ECO:0000256" key="6">
    <source>
        <dbReference type="ARBA" id="ARBA00022683"/>
    </source>
</evidence>
<dbReference type="Proteomes" id="UP000189761">
    <property type="component" value="Unassembled WGS sequence"/>
</dbReference>
<evidence type="ECO:0000256" key="9">
    <source>
        <dbReference type="ARBA" id="ARBA00041175"/>
    </source>
</evidence>
<keyword evidence="6" id="KW-0598">Phosphotransferase system</keyword>
<dbReference type="InterPro" id="IPR051351">
    <property type="entry name" value="Ascorbate-PTS_EIIA_comp"/>
</dbReference>
<organism evidence="11 12">
    <name type="scientific">Heyndrickxia oleronia</name>
    <dbReference type="NCBI Taxonomy" id="38875"/>
    <lineage>
        <taxon>Bacteria</taxon>
        <taxon>Bacillati</taxon>
        <taxon>Bacillota</taxon>
        <taxon>Bacilli</taxon>
        <taxon>Bacillales</taxon>
        <taxon>Bacillaceae</taxon>
        <taxon>Heyndrickxia</taxon>
    </lineage>
</organism>
<dbReference type="SUPFAM" id="SSF55804">
    <property type="entry name" value="Phoshotransferase/anion transport protein"/>
    <property type="match status" value="1"/>
</dbReference>
<evidence type="ECO:0000313" key="11">
    <source>
        <dbReference type="EMBL" id="OOP67974.1"/>
    </source>
</evidence>
<sequence>MSQLIQIENIQVQQKATDWEDAIRRAGQLLFENGSVDTDYIDMMVQAIHEMGPYIVIAPHIAFAHARPSESVKKNDISLITLESPVPFGSEHNDPVNIVFAFCATEDGGHLEQLTSLASLLDNPNVLKGLNESKSNEEIYQLLNQSTKGEK</sequence>
<dbReference type="GO" id="GO:0009401">
    <property type="term" value="P:phosphoenolpyruvate-dependent sugar phosphotransferase system"/>
    <property type="evidence" value="ECO:0007669"/>
    <property type="project" value="UniProtKB-KW"/>
</dbReference>
<dbReference type="RefSeq" id="WP_078110355.1">
    <property type="nucleotide sequence ID" value="NZ_BOQX01000004.1"/>
</dbReference>
<evidence type="ECO:0000256" key="3">
    <source>
        <dbReference type="ARBA" id="ARBA00022490"/>
    </source>
</evidence>
<comment type="function">
    <text evidence="8">The phosphoenolpyruvate-dependent sugar phosphotransferase system (sugar PTS), a major carbohydrate active transport system, catalyzes the phosphorylation of incoming sugar substrates concomitantly with their translocation across the cell membrane. The enzyme II UlaABC PTS system is involved in ascorbate transport.</text>
</comment>
<proteinExistence type="predicted"/>
<keyword evidence="7" id="KW-0418">Kinase</keyword>
<evidence type="ECO:0000256" key="7">
    <source>
        <dbReference type="ARBA" id="ARBA00022777"/>
    </source>
</evidence>
<keyword evidence="3" id="KW-0963">Cytoplasm</keyword>
<protein>
    <recommendedName>
        <fullName evidence="9">Ascorbate-specific PTS system EIIA component</fullName>
    </recommendedName>
    <alternativeName>
        <fullName evidence="10">Ascorbate-specific phosphotransferase enzyme IIA component</fullName>
    </alternativeName>
</protein>
<dbReference type="Gene3D" id="3.40.930.10">
    <property type="entry name" value="Mannitol-specific EII, Chain A"/>
    <property type="match status" value="1"/>
</dbReference>
<evidence type="ECO:0000256" key="4">
    <source>
        <dbReference type="ARBA" id="ARBA00022553"/>
    </source>
</evidence>
<comment type="caution">
    <text evidence="11">The sequence shown here is derived from an EMBL/GenBank/DDBJ whole genome shotgun (WGS) entry which is preliminary data.</text>
</comment>
<evidence type="ECO:0000313" key="12">
    <source>
        <dbReference type="Proteomes" id="UP000189761"/>
    </source>
</evidence>
<keyword evidence="4" id="KW-0597">Phosphoprotein</keyword>
<dbReference type="CDD" id="cd00211">
    <property type="entry name" value="PTS_IIA_fru"/>
    <property type="match status" value="1"/>
</dbReference>
<evidence type="ECO:0000256" key="8">
    <source>
        <dbReference type="ARBA" id="ARBA00037387"/>
    </source>
</evidence>
<dbReference type="PROSITE" id="PS51094">
    <property type="entry name" value="PTS_EIIA_TYPE_2"/>
    <property type="match status" value="1"/>
</dbReference>
<keyword evidence="12" id="KW-1185">Reference proteome</keyword>
<evidence type="ECO:0000256" key="10">
    <source>
        <dbReference type="ARBA" id="ARBA00042072"/>
    </source>
</evidence>